<dbReference type="PANTHER" id="PTHR42752:SF1">
    <property type="entry name" value="IMIDAZOLONEPROPIONASE-RELATED"/>
    <property type="match status" value="1"/>
</dbReference>
<dbReference type="GO" id="GO:0050480">
    <property type="term" value="F:imidazolonepropionase activity"/>
    <property type="evidence" value="ECO:0007669"/>
    <property type="project" value="UniProtKB-UniRule"/>
</dbReference>
<feature type="binding site" evidence="7">
    <location>
        <position position="66"/>
    </location>
    <ligand>
        <name>Zn(2+)</name>
        <dbReference type="ChEBI" id="CHEBI:29105"/>
    </ligand>
</feature>
<keyword evidence="2 7" id="KW-0479">Metal-binding</keyword>
<dbReference type="GO" id="GO:0005737">
    <property type="term" value="C:cytoplasm"/>
    <property type="evidence" value="ECO:0007669"/>
    <property type="project" value="UniProtKB-SubCell"/>
</dbReference>
<feature type="binding site" evidence="7">
    <location>
        <position position="138"/>
    </location>
    <ligand>
        <name>N-formimidoyl-L-glutamate</name>
        <dbReference type="ChEBI" id="CHEBI:58928"/>
    </ligand>
</feature>
<evidence type="ECO:0000256" key="5">
    <source>
        <dbReference type="ARBA" id="ARBA00022833"/>
    </source>
</evidence>
<feature type="binding site" evidence="7">
    <location>
        <position position="66"/>
    </location>
    <ligand>
        <name>Fe(3+)</name>
        <dbReference type="ChEBI" id="CHEBI:29034"/>
    </ligand>
</feature>
<dbReference type="Pfam" id="PF01979">
    <property type="entry name" value="Amidohydro_1"/>
    <property type="match status" value="1"/>
</dbReference>
<dbReference type="GO" id="GO:0019556">
    <property type="term" value="P:L-histidine catabolic process to glutamate and formamide"/>
    <property type="evidence" value="ECO:0007669"/>
    <property type="project" value="UniProtKB-UniRule"/>
</dbReference>
<feature type="binding site" evidence="7">
    <location>
        <position position="313"/>
    </location>
    <ligand>
        <name>N-formimidoyl-L-glutamate</name>
        <dbReference type="ChEBI" id="CHEBI:58928"/>
    </ligand>
</feature>
<gene>
    <name evidence="7" type="primary">hutI</name>
    <name evidence="9" type="ORF">N026_25660</name>
</gene>
<feature type="binding site" evidence="7">
    <location>
        <position position="236"/>
    </location>
    <ligand>
        <name>Fe(3+)</name>
        <dbReference type="ChEBI" id="CHEBI:29034"/>
    </ligand>
</feature>
<name>A0AAJ4B6M4_PSESX</name>
<comment type="cofactor">
    <cofactor evidence="7">
        <name>Zn(2+)</name>
        <dbReference type="ChEBI" id="CHEBI:29105"/>
    </cofactor>
    <cofactor evidence="7">
        <name>Fe(3+)</name>
        <dbReference type="ChEBI" id="CHEBI:29034"/>
    </cofactor>
    <text evidence="7">Binds 1 zinc or iron ion per subunit.</text>
</comment>
<feature type="binding site" evidence="7">
    <location>
        <position position="68"/>
    </location>
    <ligand>
        <name>Zn(2+)</name>
        <dbReference type="ChEBI" id="CHEBI:29105"/>
    </ligand>
</feature>
<feature type="binding site" evidence="7">
    <location>
        <position position="311"/>
    </location>
    <ligand>
        <name>Zn(2+)</name>
        <dbReference type="ChEBI" id="CHEBI:29105"/>
    </ligand>
</feature>
<feature type="binding site" evidence="7">
    <location>
        <position position="315"/>
    </location>
    <ligand>
        <name>N-formimidoyl-L-glutamate</name>
        <dbReference type="ChEBI" id="CHEBI:58928"/>
    </ligand>
</feature>
<dbReference type="Gene3D" id="2.30.40.10">
    <property type="entry name" value="Urease, subunit C, domain 1"/>
    <property type="match status" value="1"/>
</dbReference>
<dbReference type="InterPro" id="IPR032466">
    <property type="entry name" value="Metal_Hydrolase"/>
</dbReference>
<feature type="binding site" evidence="7">
    <location>
        <position position="316"/>
    </location>
    <ligand>
        <name>4-imidazolone-5-propanoate</name>
        <dbReference type="ChEBI" id="CHEBI:77893"/>
    </ligand>
</feature>
<comment type="pathway">
    <text evidence="7">Amino-acid degradation; L-histidine degradation into L-glutamate; N-formimidoyl-L-glutamate from L-histidine: step 3/3.</text>
</comment>
<keyword evidence="7" id="KW-0963">Cytoplasm</keyword>
<dbReference type="CDD" id="cd01296">
    <property type="entry name" value="Imidazolone-5PH"/>
    <property type="match status" value="1"/>
</dbReference>
<feature type="binding site" evidence="7">
    <location>
        <position position="236"/>
    </location>
    <ligand>
        <name>Zn(2+)</name>
        <dbReference type="ChEBI" id="CHEBI:29105"/>
    </ligand>
</feature>
<dbReference type="FunFam" id="3.20.20.140:FF:000007">
    <property type="entry name" value="Imidazolonepropionase"/>
    <property type="match status" value="1"/>
</dbReference>
<feature type="binding site" evidence="7">
    <location>
        <position position="68"/>
    </location>
    <ligand>
        <name>Fe(3+)</name>
        <dbReference type="ChEBI" id="CHEBI:29034"/>
    </ligand>
</feature>
<comment type="subcellular location">
    <subcellularLocation>
        <location evidence="7">Cytoplasm</location>
    </subcellularLocation>
</comment>
<dbReference type="EMBL" id="CP047267">
    <property type="protein sequence ID" value="QHF10641.1"/>
    <property type="molecule type" value="Genomic_DNA"/>
</dbReference>
<dbReference type="HAMAP" id="MF_00372">
    <property type="entry name" value="HutI"/>
    <property type="match status" value="1"/>
</dbReference>
<dbReference type="Proteomes" id="UP000464688">
    <property type="component" value="Chromosome"/>
</dbReference>
<proteinExistence type="inferred from homology"/>
<dbReference type="InterPro" id="IPR011059">
    <property type="entry name" value="Metal-dep_hydrolase_composite"/>
</dbReference>
<accession>A0AAJ4B6M4</accession>
<dbReference type="PANTHER" id="PTHR42752">
    <property type="entry name" value="IMIDAZOLONEPROPIONASE"/>
    <property type="match status" value="1"/>
</dbReference>
<dbReference type="SUPFAM" id="SSF51556">
    <property type="entry name" value="Metallo-dependent hydrolases"/>
    <property type="match status" value="1"/>
</dbReference>
<organism evidence="9 10">
    <name type="scientific">Pseudomonas syringae UB303</name>
    <dbReference type="NCBI Taxonomy" id="1357287"/>
    <lineage>
        <taxon>Bacteria</taxon>
        <taxon>Pseudomonadati</taxon>
        <taxon>Pseudomonadota</taxon>
        <taxon>Gammaproteobacteria</taxon>
        <taxon>Pseudomonadales</taxon>
        <taxon>Pseudomonadaceae</taxon>
        <taxon>Pseudomonas</taxon>
        <taxon>Pseudomonas syringae</taxon>
    </lineage>
</organism>
<evidence type="ECO:0000256" key="4">
    <source>
        <dbReference type="ARBA" id="ARBA00022808"/>
    </source>
</evidence>
<dbReference type="Gene3D" id="3.20.20.140">
    <property type="entry name" value="Metal-dependent hydrolases"/>
    <property type="match status" value="1"/>
</dbReference>
<comment type="function">
    <text evidence="7">Catalyzes the hydrolytic cleavage of the carbon-nitrogen bond in imidazolone-5-propanoate to yield N-formimidoyl-L-glutamate. It is the third step in the universal histidine degradation pathway.</text>
</comment>
<feature type="binding site" evidence="7">
    <location>
        <position position="138"/>
    </location>
    <ligand>
        <name>4-imidazolone-5-propanoate</name>
        <dbReference type="ChEBI" id="CHEBI:77893"/>
    </ligand>
</feature>
<keyword evidence="6 7" id="KW-0408">Iron</keyword>
<comment type="catalytic activity">
    <reaction evidence="7">
        <text>4-imidazolone-5-propanoate + H2O = N-formimidoyl-L-glutamate</text>
        <dbReference type="Rhea" id="RHEA:23660"/>
        <dbReference type="ChEBI" id="CHEBI:15377"/>
        <dbReference type="ChEBI" id="CHEBI:58928"/>
        <dbReference type="ChEBI" id="CHEBI:77893"/>
        <dbReference type="EC" id="3.5.2.7"/>
    </reaction>
</comment>
<dbReference type="RefSeq" id="WP_024659402.1">
    <property type="nucleotide sequence ID" value="NZ_CP047267.1"/>
</dbReference>
<feature type="domain" description="Amidohydrolase-related" evidence="8">
    <location>
        <begin position="57"/>
        <end position="374"/>
    </location>
</feature>
<dbReference type="NCBIfam" id="TIGR01224">
    <property type="entry name" value="hutI"/>
    <property type="match status" value="1"/>
</dbReference>
<dbReference type="SUPFAM" id="SSF51338">
    <property type="entry name" value="Composite domain of metallo-dependent hydrolases"/>
    <property type="match status" value="1"/>
</dbReference>
<evidence type="ECO:0000256" key="7">
    <source>
        <dbReference type="HAMAP-Rule" id="MF_00372"/>
    </source>
</evidence>
<comment type="similarity">
    <text evidence="7">Belongs to the metallo-dependent hydrolases superfamily. HutI family.</text>
</comment>
<feature type="binding site" evidence="7">
    <location>
        <position position="239"/>
    </location>
    <ligand>
        <name>4-imidazolone-5-propanoate</name>
        <dbReference type="ChEBI" id="CHEBI:77893"/>
    </ligand>
</feature>
<keyword evidence="5 7" id="KW-0862">Zinc</keyword>
<evidence type="ECO:0000259" key="8">
    <source>
        <dbReference type="Pfam" id="PF01979"/>
    </source>
</evidence>
<protein>
    <recommendedName>
        <fullName evidence="1 7">Imidazolonepropionase</fullName>
        <ecNumber evidence="1 7">3.5.2.7</ecNumber>
    </recommendedName>
    <alternativeName>
        <fullName evidence="7">Imidazolone-5-propionate hydrolase</fullName>
    </alternativeName>
</protein>
<sequence length="401" mass="43106">MKTLWKNCHIASMAHGKYSIIEDAAIVTSGALIEWIGPQAELAEPEHDNCIDLDGAWVTPGLIDCHTHTVFGGNRSGEFEQRLQGVSYAEIAAAGGGIASTVRATRAASEDELYASAERRLRHLLKDGVTTVEMKSGYGLDLENERKILRVIRRLGNTQPVTVRATCLAAHALPPEYADRADDYINHICNDMLPALAAEGLVDAVDAFCEYLAFSPAQVEQVFITAGQLALPVKLHAEQLSSLGGSSLAARYKALSADHLEFMTEDDAIAMAAAGTVAVLLPGAFYFLRETQLPPMDALRKHGVPIAIATDLNPGTSPGLSLRLMLNMACTLFRMTPEEALAGVTFNAARALGMSATHGSLEVGKVADFVAWNIERPADLAYWLGGDLDKRIVRHGVESSI</sequence>
<dbReference type="InterPro" id="IPR006680">
    <property type="entry name" value="Amidohydro-rel"/>
</dbReference>
<dbReference type="GO" id="GO:0005506">
    <property type="term" value="F:iron ion binding"/>
    <property type="evidence" value="ECO:0007669"/>
    <property type="project" value="UniProtKB-UniRule"/>
</dbReference>
<feature type="binding site" evidence="7">
    <location>
        <position position="171"/>
    </location>
    <ligand>
        <name>4-imidazolone-5-propanoate</name>
        <dbReference type="ChEBI" id="CHEBI:77893"/>
    </ligand>
</feature>
<dbReference type="AlphaFoldDB" id="A0AAJ4B6M4"/>
<evidence type="ECO:0000313" key="10">
    <source>
        <dbReference type="Proteomes" id="UP000464688"/>
    </source>
</evidence>
<evidence type="ECO:0000256" key="2">
    <source>
        <dbReference type="ARBA" id="ARBA00022723"/>
    </source>
</evidence>
<keyword evidence="3 7" id="KW-0378">Hydrolase</keyword>
<feature type="binding site" evidence="7">
    <location>
        <position position="75"/>
    </location>
    <ligand>
        <name>4-imidazolone-5-propanoate</name>
        <dbReference type="ChEBI" id="CHEBI:77893"/>
    </ligand>
</feature>
<keyword evidence="4 7" id="KW-0369">Histidine metabolism</keyword>
<dbReference type="EC" id="3.5.2.7" evidence="1 7"/>
<feature type="binding site" evidence="7">
    <location>
        <position position="311"/>
    </location>
    <ligand>
        <name>Fe(3+)</name>
        <dbReference type="ChEBI" id="CHEBI:29034"/>
    </ligand>
</feature>
<evidence type="ECO:0000256" key="1">
    <source>
        <dbReference type="ARBA" id="ARBA00012864"/>
    </source>
</evidence>
<evidence type="ECO:0000256" key="6">
    <source>
        <dbReference type="ARBA" id="ARBA00023004"/>
    </source>
</evidence>
<dbReference type="InterPro" id="IPR005920">
    <property type="entry name" value="HutI"/>
</dbReference>
<evidence type="ECO:0000256" key="3">
    <source>
        <dbReference type="ARBA" id="ARBA00022801"/>
    </source>
</evidence>
<evidence type="ECO:0000313" key="9">
    <source>
        <dbReference type="EMBL" id="QHF10641.1"/>
    </source>
</evidence>
<dbReference type="GO" id="GO:0008270">
    <property type="term" value="F:zinc ion binding"/>
    <property type="evidence" value="ECO:0007669"/>
    <property type="project" value="UniProtKB-UniRule"/>
</dbReference>
<reference evidence="9 10" key="1">
    <citation type="journal article" date="2014" name="Genome Announc.">
        <title>Draft Genome Sequences of a Phylogenetically Diverse Suite of Pseudomonas syringae Strains from Multiple Source Populations.</title>
        <authorList>
            <person name="Baltrus D.A."/>
            <person name="Yourstone S."/>
            <person name="Lind A."/>
            <person name="Guilbaud C."/>
            <person name="Sands D.C."/>
            <person name="Jones C.D."/>
            <person name="Morris C.E."/>
            <person name="Dangl J.L."/>
        </authorList>
    </citation>
    <scope>NUCLEOTIDE SEQUENCE [LARGE SCALE GENOMIC DNA]</scope>
    <source>
        <strain evidence="9 10">UB303</strain>
    </source>
</reference>